<protein>
    <submittedName>
        <fullName evidence="3">Transcriptional repressor SdpR</fullName>
    </submittedName>
</protein>
<dbReference type="Pfam" id="PF08327">
    <property type="entry name" value="AHSA1"/>
    <property type="match status" value="1"/>
</dbReference>
<sequence length="267" mass="30198">MDEVFRALADTSRRRLLDRLRARDGQTLRELGEGLAMSRQAVSKHLAVLEAAGLVTSARRGREKFHHLDPAPIQELFDRWIGKYEHGRAGEAVRPRRSPKEERPMDKPEFVYVIYIRATPERVYEALTDAEFAQRYFGGWGPRSDWRVGSPVLWKMGPQGAYEDLGQAVMEAVPGRKLAYTWHRILPMHRQLFDSDAEFERARTEQSQVAFDIQAAESASLGVKLTITHDGFESADSEMLKGVSDGWVMILSTLKTLLEQEGGDLAG</sequence>
<dbReference type="AlphaFoldDB" id="A0A387HFQ9"/>
<dbReference type="Pfam" id="PF12840">
    <property type="entry name" value="HTH_20"/>
    <property type="match status" value="1"/>
</dbReference>
<keyword evidence="4" id="KW-1185">Reference proteome</keyword>
<dbReference type="InterPro" id="IPR036388">
    <property type="entry name" value="WH-like_DNA-bd_sf"/>
</dbReference>
<proteinExistence type="inferred from homology"/>
<organism evidence="3 4">
    <name type="scientific">Streptomyces hundungensis</name>
    <dbReference type="NCBI Taxonomy" id="1077946"/>
    <lineage>
        <taxon>Bacteria</taxon>
        <taxon>Bacillati</taxon>
        <taxon>Actinomycetota</taxon>
        <taxon>Actinomycetes</taxon>
        <taxon>Kitasatosporales</taxon>
        <taxon>Streptomycetaceae</taxon>
        <taxon>Streptomyces</taxon>
    </lineage>
</organism>
<dbReference type="EMBL" id="CP032698">
    <property type="protein sequence ID" value="AYG79602.1"/>
    <property type="molecule type" value="Genomic_DNA"/>
</dbReference>
<dbReference type="PROSITE" id="PS50987">
    <property type="entry name" value="HTH_ARSR_2"/>
    <property type="match status" value="1"/>
</dbReference>
<dbReference type="NCBIfam" id="NF033788">
    <property type="entry name" value="HTH_metalloreg"/>
    <property type="match status" value="1"/>
</dbReference>
<dbReference type="InterPro" id="IPR001845">
    <property type="entry name" value="HTH_ArsR_DNA-bd_dom"/>
</dbReference>
<reference evidence="3 4" key="1">
    <citation type="submission" date="2018-10" db="EMBL/GenBank/DDBJ databases">
        <title>Relationship between Morphology and Antimicrobial Activity in Streptomyces.</title>
        <authorList>
            <person name="Kang H.J."/>
            <person name="Kim S.B."/>
        </authorList>
    </citation>
    <scope>NUCLEOTIDE SEQUENCE [LARGE SCALE GENOMIC DNA]</scope>
    <source>
        <strain evidence="3 4">BH38</strain>
    </source>
</reference>
<dbReference type="Gene3D" id="1.10.10.10">
    <property type="entry name" value="Winged helix-like DNA-binding domain superfamily/Winged helix DNA-binding domain"/>
    <property type="match status" value="1"/>
</dbReference>
<dbReference type="Proteomes" id="UP000271554">
    <property type="component" value="Chromosome"/>
</dbReference>
<dbReference type="InterPro" id="IPR036390">
    <property type="entry name" value="WH_DNA-bd_sf"/>
</dbReference>
<name>A0A387HFQ9_9ACTN</name>
<dbReference type="PANTHER" id="PTHR38600:SF1">
    <property type="entry name" value="TRANSCRIPTIONAL REGULATORY PROTEIN"/>
    <property type="match status" value="1"/>
</dbReference>
<evidence type="ECO:0000313" key="4">
    <source>
        <dbReference type="Proteomes" id="UP000271554"/>
    </source>
</evidence>
<feature type="domain" description="HTH arsR-type" evidence="2">
    <location>
        <begin position="1"/>
        <end position="88"/>
    </location>
</feature>
<dbReference type="GO" id="GO:0003700">
    <property type="term" value="F:DNA-binding transcription factor activity"/>
    <property type="evidence" value="ECO:0007669"/>
    <property type="project" value="InterPro"/>
</dbReference>
<dbReference type="OrthoDB" id="9815653at2"/>
<dbReference type="InterPro" id="IPR013538">
    <property type="entry name" value="ASHA1/2-like_C"/>
</dbReference>
<comment type="similarity">
    <text evidence="1">Belongs to the AHA1 family.</text>
</comment>
<evidence type="ECO:0000256" key="1">
    <source>
        <dbReference type="ARBA" id="ARBA00006817"/>
    </source>
</evidence>
<dbReference type="CDD" id="cd00090">
    <property type="entry name" value="HTH_ARSR"/>
    <property type="match status" value="1"/>
</dbReference>
<dbReference type="Gene3D" id="3.30.530.20">
    <property type="match status" value="1"/>
</dbReference>
<dbReference type="PANTHER" id="PTHR38600">
    <property type="entry name" value="TRANSCRIPTIONAL REGULATORY PROTEIN"/>
    <property type="match status" value="1"/>
</dbReference>
<dbReference type="SMART" id="SM00418">
    <property type="entry name" value="HTH_ARSR"/>
    <property type="match status" value="1"/>
</dbReference>
<dbReference type="KEGG" id="shun:DWB77_01717"/>
<dbReference type="SUPFAM" id="SSF46785">
    <property type="entry name" value="Winged helix' DNA-binding domain"/>
    <property type="match status" value="1"/>
</dbReference>
<dbReference type="RefSeq" id="WP_120720679.1">
    <property type="nucleotide sequence ID" value="NZ_CP032698.1"/>
</dbReference>
<dbReference type="InterPro" id="IPR023393">
    <property type="entry name" value="START-like_dom_sf"/>
</dbReference>
<dbReference type="CDD" id="cd08893">
    <property type="entry name" value="SRPBCC_CalC_Aha1-like_GntR-HTH"/>
    <property type="match status" value="1"/>
</dbReference>
<dbReference type="InterPro" id="IPR011991">
    <property type="entry name" value="ArsR-like_HTH"/>
</dbReference>
<gene>
    <name evidence="3" type="primary">sdpR_2</name>
    <name evidence="3" type="ORF">DWB77_01717</name>
</gene>
<evidence type="ECO:0000313" key="3">
    <source>
        <dbReference type="EMBL" id="AYG79602.1"/>
    </source>
</evidence>
<dbReference type="PRINTS" id="PR00778">
    <property type="entry name" value="HTHARSR"/>
</dbReference>
<accession>A0A387HFQ9</accession>
<evidence type="ECO:0000259" key="2">
    <source>
        <dbReference type="PROSITE" id="PS50987"/>
    </source>
</evidence>
<dbReference type="SUPFAM" id="SSF55961">
    <property type="entry name" value="Bet v1-like"/>
    <property type="match status" value="1"/>
</dbReference>